<proteinExistence type="predicted"/>
<name>A0ABX1I7K1_9GAMM</name>
<reference evidence="2 3" key="1">
    <citation type="submission" date="2020-04" db="EMBL/GenBank/DDBJ databases">
        <title>Draft Whole-Genome sequence of Marichromatium bheemlicum DSM 18632, type strain.</title>
        <authorList>
            <person name="Kyndt J.A."/>
            <person name="Meyer T.E."/>
        </authorList>
    </citation>
    <scope>NUCLEOTIDE SEQUENCE [LARGE SCALE GENOMIC DNA]</scope>
    <source>
        <strain evidence="2 3">DSM 18632</strain>
    </source>
</reference>
<evidence type="ECO:0000256" key="1">
    <source>
        <dbReference type="SAM" id="MobiDB-lite"/>
    </source>
</evidence>
<dbReference type="EMBL" id="JAAXKX010000003">
    <property type="protein sequence ID" value="NKN32380.1"/>
    <property type="molecule type" value="Genomic_DNA"/>
</dbReference>
<feature type="region of interest" description="Disordered" evidence="1">
    <location>
        <begin position="698"/>
        <end position="723"/>
    </location>
</feature>
<accession>A0ABX1I7K1</accession>
<dbReference type="Proteomes" id="UP000740754">
    <property type="component" value="Unassembled WGS sequence"/>
</dbReference>
<comment type="caution">
    <text evidence="2">The sequence shown here is derived from an EMBL/GenBank/DDBJ whole genome shotgun (WGS) entry which is preliminary data.</text>
</comment>
<gene>
    <name evidence="2" type="ORF">HF203_04000</name>
</gene>
<sequence length="737" mass="79075">MLLILTFTASAVWGVMYLTQQTRDRNAQVQGQALLELADRQLLQFMVRERRLPCPDRDGDGEEDCSGGHAKGYLPYLTLGMAARRYSPGEVPLLYGVYRSGGNDLARRTSRFSPTDSDGKVYPPPQVEGDDDPYANLLDYCMALDSANPTSDTEVSRNALHSLEADGRASNIAYALAAPGRLNADGQGTGQLGPYDGINSDLATPAFASPDTPLVRDAYDDATLVRGFTEIEDVLTCDIVRRSLNLMADGMAFQQEVCDLTADNADNADLGVKLAAVGTARSAADIALNAITVSGSGKEIAKATTALTAATASCAVLVGCGLIPVYSTALSIAGVSQGLSATALGLSAATTAAYVIYTLRYDRIKTKIDAANALCQQDSISDDNPPPEINFTKEIAALNVKLLALDNEKADAEQALKDSQVPAAEAETAWLDAKDTLENAIEALPSDTEAEQARKAALVDLIGDLDKEPPEPEALDEEQQDCLSEEIENGADYEEAQQTCHIDPPPKPETKTLADALINYKSAELSLVDIEQSSTGTATTLPEVDIDQIPEEQRDAFIKQQQQMEEASTQTSAAKDEAIAERDAAKDKLTELLAEANALWRDADAPGEEATPISTLVSRHEAYTTTAAEVYKAEQEVERIESQINQTKGEIASYGCEQQGQQYQPDEDQPGTGTCVDKQPQTPEALLEKNAEILEKHGVEIKDGGDDDYQAPEIPPSFQRDAGLEILRKADTLGTGR</sequence>
<dbReference type="RefSeq" id="WP_168666796.1">
    <property type="nucleotide sequence ID" value="NZ_JAAXKX010000003.1"/>
</dbReference>
<organism evidence="2 3">
    <name type="scientific">Marichromatium bheemlicum</name>
    <dbReference type="NCBI Taxonomy" id="365339"/>
    <lineage>
        <taxon>Bacteria</taxon>
        <taxon>Pseudomonadati</taxon>
        <taxon>Pseudomonadota</taxon>
        <taxon>Gammaproteobacteria</taxon>
        <taxon>Chromatiales</taxon>
        <taxon>Chromatiaceae</taxon>
        <taxon>Marichromatium</taxon>
    </lineage>
</organism>
<keyword evidence="3" id="KW-1185">Reference proteome</keyword>
<feature type="region of interest" description="Disordered" evidence="1">
    <location>
        <begin position="107"/>
        <end position="126"/>
    </location>
</feature>
<evidence type="ECO:0000313" key="3">
    <source>
        <dbReference type="Proteomes" id="UP000740754"/>
    </source>
</evidence>
<protein>
    <submittedName>
        <fullName evidence="2">Uncharacterized protein</fullName>
    </submittedName>
</protein>
<evidence type="ECO:0000313" key="2">
    <source>
        <dbReference type="EMBL" id="NKN32380.1"/>
    </source>
</evidence>
<feature type="region of interest" description="Disordered" evidence="1">
    <location>
        <begin position="656"/>
        <end position="679"/>
    </location>
</feature>